<reference evidence="1" key="1">
    <citation type="journal article" date="2020" name="Stud. Mycol.">
        <title>101 Dothideomycetes genomes: a test case for predicting lifestyles and emergence of pathogens.</title>
        <authorList>
            <person name="Haridas S."/>
            <person name="Albert R."/>
            <person name="Binder M."/>
            <person name="Bloem J."/>
            <person name="Labutti K."/>
            <person name="Salamov A."/>
            <person name="Andreopoulos B."/>
            <person name="Baker S."/>
            <person name="Barry K."/>
            <person name="Bills G."/>
            <person name="Bluhm B."/>
            <person name="Cannon C."/>
            <person name="Castanera R."/>
            <person name="Culley D."/>
            <person name="Daum C."/>
            <person name="Ezra D."/>
            <person name="Gonzalez J."/>
            <person name="Henrissat B."/>
            <person name="Kuo A."/>
            <person name="Liang C."/>
            <person name="Lipzen A."/>
            <person name="Lutzoni F."/>
            <person name="Magnuson J."/>
            <person name="Mondo S."/>
            <person name="Nolan M."/>
            <person name="Ohm R."/>
            <person name="Pangilinan J."/>
            <person name="Park H.-J."/>
            <person name="Ramirez L."/>
            <person name="Alfaro M."/>
            <person name="Sun H."/>
            <person name="Tritt A."/>
            <person name="Yoshinaga Y."/>
            <person name="Zwiers L.-H."/>
            <person name="Turgeon B."/>
            <person name="Goodwin S."/>
            <person name="Spatafora J."/>
            <person name="Crous P."/>
            <person name="Grigoriev I."/>
        </authorList>
    </citation>
    <scope>NUCLEOTIDE SEQUENCE</scope>
    <source>
        <strain evidence="1">CBS 207.26</strain>
    </source>
</reference>
<protein>
    <submittedName>
        <fullName evidence="1">Uncharacterized protein</fullName>
    </submittedName>
</protein>
<dbReference type="Gene3D" id="3.40.50.300">
    <property type="entry name" value="P-loop containing nucleotide triphosphate hydrolases"/>
    <property type="match status" value="1"/>
</dbReference>
<feature type="non-terminal residue" evidence="1">
    <location>
        <position position="1"/>
    </location>
</feature>
<dbReference type="Proteomes" id="UP000800200">
    <property type="component" value="Unassembled WGS sequence"/>
</dbReference>
<dbReference type="InterPro" id="IPR027417">
    <property type="entry name" value="P-loop_NTPase"/>
</dbReference>
<sequence length="72" mass="8330">RRGFRKHYAHVREVVPKERILEFDLKDGTKPLCDFIGKDVAPFLASMKISGCRIPIRILWFLWRLSGCLGDG</sequence>
<proteinExistence type="predicted"/>
<dbReference type="AlphaFoldDB" id="A0A6A6DT95"/>
<keyword evidence="2" id="KW-1185">Reference proteome</keyword>
<gene>
    <name evidence="1" type="ORF">K469DRAFT_585147</name>
</gene>
<dbReference type="InterPro" id="IPR040632">
    <property type="entry name" value="Sulfotransfer_4"/>
</dbReference>
<dbReference type="EMBL" id="ML994646">
    <property type="protein sequence ID" value="KAF2182824.1"/>
    <property type="molecule type" value="Genomic_DNA"/>
</dbReference>
<evidence type="ECO:0000313" key="1">
    <source>
        <dbReference type="EMBL" id="KAF2182824.1"/>
    </source>
</evidence>
<dbReference type="OrthoDB" id="408152at2759"/>
<dbReference type="Pfam" id="PF17784">
    <property type="entry name" value="Sulfotransfer_4"/>
    <property type="match status" value="1"/>
</dbReference>
<name>A0A6A6DT95_9PEZI</name>
<evidence type="ECO:0000313" key="2">
    <source>
        <dbReference type="Proteomes" id="UP000800200"/>
    </source>
</evidence>
<organism evidence="1 2">
    <name type="scientific">Zopfia rhizophila CBS 207.26</name>
    <dbReference type="NCBI Taxonomy" id="1314779"/>
    <lineage>
        <taxon>Eukaryota</taxon>
        <taxon>Fungi</taxon>
        <taxon>Dikarya</taxon>
        <taxon>Ascomycota</taxon>
        <taxon>Pezizomycotina</taxon>
        <taxon>Dothideomycetes</taxon>
        <taxon>Dothideomycetes incertae sedis</taxon>
        <taxon>Zopfiaceae</taxon>
        <taxon>Zopfia</taxon>
    </lineage>
</organism>
<accession>A0A6A6DT95</accession>